<dbReference type="Gene3D" id="3.30.450.20">
    <property type="entry name" value="PAS domain"/>
    <property type="match status" value="1"/>
</dbReference>
<dbReference type="PANTHER" id="PTHR45339:SF1">
    <property type="entry name" value="HYBRID SIGNAL TRANSDUCTION HISTIDINE KINASE J"/>
    <property type="match status" value="1"/>
</dbReference>
<comment type="catalytic activity">
    <reaction evidence="1">
        <text>ATP + protein L-histidine = ADP + protein N-phospho-L-histidine.</text>
        <dbReference type="EC" id="2.7.13.3"/>
    </reaction>
</comment>
<dbReference type="CDD" id="cd16922">
    <property type="entry name" value="HATPase_EvgS-ArcB-TorS-like"/>
    <property type="match status" value="1"/>
</dbReference>
<evidence type="ECO:0000313" key="13">
    <source>
        <dbReference type="Proteomes" id="UP000295506"/>
    </source>
</evidence>
<keyword evidence="6" id="KW-0902">Two-component regulatory system</keyword>
<gene>
    <name evidence="10" type="ORF">AWY79_08640</name>
    <name evidence="11" type="ORF">EDC59_101603</name>
</gene>
<dbReference type="InterPro" id="IPR003661">
    <property type="entry name" value="HisK_dim/P_dom"/>
</dbReference>
<proteinExistence type="predicted"/>
<reference evidence="10 12" key="1">
    <citation type="journal article" date="2016" name="Front. Microbiol.">
        <title>Genome Sequence of the Piezophilic, Mesophilic Sulfate-Reducing Bacterium Desulfovibrio indicus J2T.</title>
        <authorList>
            <person name="Cao J."/>
            <person name="Maignien L."/>
            <person name="Shao Z."/>
            <person name="Alain K."/>
            <person name="Jebbar M."/>
        </authorList>
    </citation>
    <scope>NUCLEOTIDE SEQUENCE [LARGE SCALE GENOMIC DNA]</scope>
    <source>
        <strain evidence="10 12">J2</strain>
    </source>
</reference>
<evidence type="ECO:0000256" key="7">
    <source>
        <dbReference type="PROSITE-ProRule" id="PRU00169"/>
    </source>
</evidence>
<dbReference type="Proteomes" id="UP000295506">
    <property type="component" value="Unassembled WGS sequence"/>
</dbReference>
<feature type="modified residue" description="4-aspartylphosphate" evidence="7">
    <location>
        <position position="608"/>
    </location>
</feature>
<dbReference type="PANTHER" id="PTHR45339">
    <property type="entry name" value="HYBRID SIGNAL TRANSDUCTION HISTIDINE KINASE J"/>
    <property type="match status" value="1"/>
</dbReference>
<feature type="domain" description="Histidine kinase" evidence="8">
    <location>
        <begin position="315"/>
        <end position="538"/>
    </location>
</feature>
<dbReference type="EC" id="2.7.13.3" evidence="2"/>
<dbReference type="InterPro" id="IPR001789">
    <property type="entry name" value="Sig_transdc_resp-reg_receiver"/>
</dbReference>
<dbReference type="CDD" id="cd00082">
    <property type="entry name" value="HisKA"/>
    <property type="match status" value="1"/>
</dbReference>
<dbReference type="InterPro" id="IPR029016">
    <property type="entry name" value="GAF-like_dom_sf"/>
</dbReference>
<dbReference type="SUPFAM" id="SSF52172">
    <property type="entry name" value="CheY-like"/>
    <property type="match status" value="1"/>
</dbReference>
<dbReference type="InterPro" id="IPR003594">
    <property type="entry name" value="HATPase_dom"/>
</dbReference>
<dbReference type="PRINTS" id="PR00344">
    <property type="entry name" value="BCTRLSENSOR"/>
</dbReference>
<reference evidence="11 13" key="2">
    <citation type="submission" date="2019-03" db="EMBL/GenBank/DDBJ databases">
        <title>Genomic Encyclopedia of Type Strains, Phase IV (KMG-IV): sequencing the most valuable type-strain genomes for metagenomic binning, comparative biology and taxonomic classification.</title>
        <authorList>
            <person name="Goeker M."/>
        </authorList>
    </citation>
    <scope>NUCLEOTIDE SEQUENCE [LARGE SCALE GENOMIC DNA]</scope>
    <source>
        <strain evidence="11 13">DSM 101483</strain>
    </source>
</reference>
<dbReference type="GO" id="GO:0000155">
    <property type="term" value="F:phosphorelay sensor kinase activity"/>
    <property type="evidence" value="ECO:0007669"/>
    <property type="project" value="InterPro"/>
</dbReference>
<dbReference type="SUPFAM" id="SSF55785">
    <property type="entry name" value="PYP-like sensor domain (PAS domain)"/>
    <property type="match status" value="1"/>
</dbReference>
<dbReference type="Pfam" id="PF00072">
    <property type="entry name" value="Response_reg"/>
    <property type="match status" value="1"/>
</dbReference>
<dbReference type="InterPro" id="IPR004358">
    <property type="entry name" value="Sig_transdc_His_kin-like_C"/>
</dbReference>
<dbReference type="SUPFAM" id="SSF55781">
    <property type="entry name" value="GAF domain-like"/>
    <property type="match status" value="1"/>
</dbReference>
<dbReference type="OrthoDB" id="5378360at2"/>
<dbReference type="InterPro" id="IPR003018">
    <property type="entry name" value="GAF"/>
</dbReference>
<dbReference type="PROSITE" id="PS50109">
    <property type="entry name" value="HIS_KIN"/>
    <property type="match status" value="1"/>
</dbReference>
<dbReference type="CDD" id="cd17546">
    <property type="entry name" value="REC_hyHK_CKI1_RcsC-like"/>
    <property type="match status" value="1"/>
</dbReference>
<dbReference type="RefSeq" id="WP_066802537.1">
    <property type="nucleotide sequence ID" value="NZ_CP014206.1"/>
</dbReference>
<dbReference type="Gene3D" id="3.40.50.2300">
    <property type="match status" value="1"/>
</dbReference>
<dbReference type="SUPFAM" id="SSF47384">
    <property type="entry name" value="Homodimeric domain of signal transducing histidine kinase"/>
    <property type="match status" value="1"/>
</dbReference>
<sequence length="684" mass="74878">MIDPVLLGNILGLHGPDAAIACLANGNAPGDAPIVGANNAACGMLGLCREEILALTPGRLLTNFEGLTGNDAPTETADTRVEHTLSVNGRDVPVEVRCRTLSLNGDTLSVIILRDISRRRHRELCSARDEQRFKTLYNLSRMIDHTENEILDYALEQAVYMTESRMGYIGFVNEAETELTMHSWSAAAVRECAIEDPPCSCRIQDAGLWAEAMRRRKPMITNDYEACPHRRGLPAGHVRIHRHMNLPVMDGGRIRLLVGVADKEEAYTESDVVQLTLIMEGVWRIVQRKRMEIDLLRAMREAERANRAKGQFLANMSHELRTPLNGIMGMTQLLMGTGGLSEEQKEYLALSLESSSQLSRVMSSLLDISAIESGGATLNRTDFDLPEAIRAVAEPLAAQAEAKGLDFSCRLDDSLPVMVNGDVEKFRQILVNLIHNAVKFTEAGKVTLTAARTPGTGEDRTEVRVTVADTGVGIPEDKRETIFESFTLGEEYLTKRYGGVGLGLSISRQLAVLMGGELALESEPGQGNVFSFSVPLRERRETGGEPARPRPNEAGQRLSILVAEDEGVNALMTSRILRNHGHMPTVVGNGQHAIEALMRDDYDLVLMDVQMPVVNGVEVTEIIRSGAAEGIDREIPIIGLTAYAAEEDRERFVSAGMDIVVTKPFDAEALVDAIAGVLRERAPI</sequence>
<dbReference type="Pfam" id="PF13185">
    <property type="entry name" value="GAF_2"/>
    <property type="match status" value="1"/>
</dbReference>
<evidence type="ECO:0000259" key="9">
    <source>
        <dbReference type="PROSITE" id="PS50110"/>
    </source>
</evidence>
<dbReference type="InterPro" id="IPR036890">
    <property type="entry name" value="HATPase_C_sf"/>
</dbReference>
<dbReference type="InterPro" id="IPR035965">
    <property type="entry name" value="PAS-like_dom_sf"/>
</dbReference>
<evidence type="ECO:0000313" key="11">
    <source>
        <dbReference type="EMBL" id="TDT92198.1"/>
    </source>
</evidence>
<keyword evidence="5 11" id="KW-0418">Kinase</keyword>
<accession>A0A126QNC7</accession>
<dbReference type="SMART" id="SM00448">
    <property type="entry name" value="REC"/>
    <property type="match status" value="1"/>
</dbReference>
<dbReference type="SUPFAM" id="SSF55874">
    <property type="entry name" value="ATPase domain of HSP90 chaperone/DNA topoisomerase II/histidine kinase"/>
    <property type="match status" value="1"/>
</dbReference>
<dbReference type="KEGG" id="dej:AWY79_08640"/>
<evidence type="ECO:0000256" key="2">
    <source>
        <dbReference type="ARBA" id="ARBA00012438"/>
    </source>
</evidence>
<protein>
    <recommendedName>
        <fullName evidence="2">histidine kinase</fullName>
        <ecNumber evidence="2">2.7.13.3</ecNumber>
    </recommendedName>
</protein>
<dbReference type="Pfam" id="PF00512">
    <property type="entry name" value="HisKA"/>
    <property type="match status" value="1"/>
</dbReference>
<dbReference type="InterPro" id="IPR036097">
    <property type="entry name" value="HisK_dim/P_sf"/>
</dbReference>
<dbReference type="Gene3D" id="3.30.450.40">
    <property type="match status" value="1"/>
</dbReference>
<feature type="domain" description="Response regulatory" evidence="9">
    <location>
        <begin position="559"/>
        <end position="678"/>
    </location>
</feature>
<dbReference type="InterPro" id="IPR011006">
    <property type="entry name" value="CheY-like_superfamily"/>
</dbReference>
<keyword evidence="3 7" id="KW-0597">Phosphoprotein</keyword>
<dbReference type="EMBL" id="SOBK01000001">
    <property type="protein sequence ID" value="TDT92198.1"/>
    <property type="molecule type" value="Genomic_DNA"/>
</dbReference>
<dbReference type="EMBL" id="CP014206">
    <property type="protein sequence ID" value="AMK11178.1"/>
    <property type="molecule type" value="Genomic_DNA"/>
</dbReference>
<dbReference type="Gene3D" id="3.30.565.10">
    <property type="entry name" value="Histidine kinase-like ATPase, C-terminal domain"/>
    <property type="match status" value="1"/>
</dbReference>
<evidence type="ECO:0000256" key="5">
    <source>
        <dbReference type="ARBA" id="ARBA00022777"/>
    </source>
</evidence>
<dbReference type="AlphaFoldDB" id="A0A126QNC7"/>
<keyword evidence="12" id="KW-1185">Reference proteome</keyword>
<dbReference type="SMART" id="SM00387">
    <property type="entry name" value="HATPase_c"/>
    <property type="match status" value="1"/>
</dbReference>
<keyword evidence="4" id="KW-0808">Transferase</keyword>
<evidence type="ECO:0000256" key="4">
    <source>
        <dbReference type="ARBA" id="ARBA00022679"/>
    </source>
</evidence>
<dbReference type="Proteomes" id="UP000055611">
    <property type="component" value="Chromosome"/>
</dbReference>
<evidence type="ECO:0000256" key="6">
    <source>
        <dbReference type="ARBA" id="ARBA00023012"/>
    </source>
</evidence>
<name>A0A126QNC7_9BACT</name>
<dbReference type="Pfam" id="PF02518">
    <property type="entry name" value="HATPase_c"/>
    <property type="match status" value="1"/>
</dbReference>
<evidence type="ECO:0000256" key="3">
    <source>
        <dbReference type="ARBA" id="ARBA00022553"/>
    </source>
</evidence>
<dbReference type="SMART" id="SM00388">
    <property type="entry name" value="HisKA"/>
    <property type="match status" value="1"/>
</dbReference>
<dbReference type="Gene3D" id="1.10.287.130">
    <property type="match status" value="1"/>
</dbReference>
<dbReference type="PROSITE" id="PS50110">
    <property type="entry name" value="RESPONSE_REGULATORY"/>
    <property type="match status" value="1"/>
</dbReference>
<evidence type="ECO:0000313" key="10">
    <source>
        <dbReference type="EMBL" id="AMK11178.1"/>
    </source>
</evidence>
<evidence type="ECO:0000259" key="8">
    <source>
        <dbReference type="PROSITE" id="PS50109"/>
    </source>
</evidence>
<dbReference type="FunFam" id="3.30.565.10:FF:000010">
    <property type="entry name" value="Sensor histidine kinase RcsC"/>
    <property type="match status" value="1"/>
</dbReference>
<evidence type="ECO:0000256" key="1">
    <source>
        <dbReference type="ARBA" id="ARBA00000085"/>
    </source>
</evidence>
<dbReference type="InterPro" id="IPR005467">
    <property type="entry name" value="His_kinase_dom"/>
</dbReference>
<organism evidence="11 13">
    <name type="scientific">Pseudodesulfovibrio indicus</name>
    <dbReference type="NCBI Taxonomy" id="1716143"/>
    <lineage>
        <taxon>Bacteria</taxon>
        <taxon>Pseudomonadati</taxon>
        <taxon>Thermodesulfobacteriota</taxon>
        <taxon>Desulfovibrionia</taxon>
        <taxon>Desulfovibrionales</taxon>
        <taxon>Desulfovibrionaceae</taxon>
    </lineage>
</organism>
<evidence type="ECO:0000313" key="12">
    <source>
        <dbReference type="Proteomes" id="UP000055611"/>
    </source>
</evidence>